<evidence type="ECO:0000313" key="1">
    <source>
        <dbReference type="Proteomes" id="UP001732720"/>
    </source>
</evidence>
<reference evidence="2" key="1">
    <citation type="submission" date="2025-08" db="UniProtKB">
        <authorList>
            <consortium name="RefSeq"/>
        </authorList>
    </citation>
    <scope>IDENTIFICATION</scope>
</reference>
<dbReference type="Proteomes" id="UP001732720">
    <property type="component" value="Chromosome 8"/>
</dbReference>
<dbReference type="RefSeq" id="XP_073939025.1">
    <property type="nucleotide sequence ID" value="XM_074082924.1"/>
</dbReference>
<proteinExistence type="predicted"/>
<name>A0AC58NBH7_CASCN</name>
<evidence type="ECO:0000313" key="2">
    <source>
        <dbReference type="RefSeq" id="XP_073939025.1"/>
    </source>
</evidence>
<protein>
    <submittedName>
        <fullName evidence="2">Biogenesis of lysosome-related organelles complex 1 subunit 5 isoform X1</fullName>
    </submittedName>
</protein>
<gene>
    <name evidence="2" type="primary">Bloc1s5</name>
</gene>
<sequence>MSGGVTETSVGGEAALGGGGKKRDSLGTSGSAQLIIKDLGEIHSRLLDHRPVIQGETRYFVKEFECKQLMTLSVDSNRGNRSGKRSISKKNQEKMEVRVSVTRPYKDKALLHGLVNFELPEAEQPPWIDAWEVPCEVCLGLWTTWIPHIEPGQHAEAHTTVTSEEAWFCSSGKEASQSGKVIMVVAMSRLVKLKAMEQGLPPSTRSCW</sequence>
<accession>A0AC58NBH7</accession>
<organism evidence="1 2">
    <name type="scientific">Castor canadensis</name>
    <name type="common">American beaver</name>
    <dbReference type="NCBI Taxonomy" id="51338"/>
    <lineage>
        <taxon>Eukaryota</taxon>
        <taxon>Metazoa</taxon>
        <taxon>Chordata</taxon>
        <taxon>Craniata</taxon>
        <taxon>Vertebrata</taxon>
        <taxon>Euteleostomi</taxon>
        <taxon>Mammalia</taxon>
        <taxon>Eutheria</taxon>
        <taxon>Euarchontoglires</taxon>
        <taxon>Glires</taxon>
        <taxon>Rodentia</taxon>
        <taxon>Castorimorpha</taxon>
        <taxon>Castoridae</taxon>
        <taxon>Castor</taxon>
    </lineage>
</organism>
<keyword evidence="1" id="KW-1185">Reference proteome</keyword>